<evidence type="ECO:0000313" key="1">
    <source>
        <dbReference type="EMBL" id="EQB07424.1"/>
    </source>
</evidence>
<gene>
    <name evidence="1" type="ORF">L288_09980</name>
</gene>
<dbReference type="AlphaFoldDB" id="T0ICT6"/>
<evidence type="ECO:0000313" key="2">
    <source>
        <dbReference type="Proteomes" id="UP000015525"/>
    </source>
</evidence>
<accession>T0ICT6</accession>
<reference evidence="1 2" key="1">
    <citation type="journal article" date="2013" name="Genome Announc.">
        <title>Draft Genome Sequence of Sphingobium quisquiliarum Strain P25T, a Novel Hexachlorocyclohexane (HCH)-Degrading Bacterium Isolated from an HCH Dumpsite.</title>
        <authorList>
            <person name="Kumar Singh A."/>
            <person name="Sangwan N."/>
            <person name="Sharma A."/>
            <person name="Gupta V."/>
            <person name="Khurana J.P."/>
            <person name="Lal R."/>
        </authorList>
    </citation>
    <scope>NUCLEOTIDE SEQUENCE [LARGE SCALE GENOMIC DNA]</scope>
    <source>
        <strain evidence="1 2">P25</strain>
    </source>
</reference>
<dbReference type="EMBL" id="ATHO01000081">
    <property type="protein sequence ID" value="EQB07424.1"/>
    <property type="molecule type" value="Genomic_DNA"/>
</dbReference>
<sequence length="34" mass="3610">MTTEITEDDIARLVGAAFVSGPDKNLVLGSIFND</sequence>
<protein>
    <submittedName>
        <fullName evidence="1">Uncharacterized protein</fullName>
    </submittedName>
</protein>
<organism evidence="1 2">
    <name type="scientific">Sphingobium quisquiliarum P25</name>
    <dbReference type="NCBI Taxonomy" id="1329909"/>
    <lineage>
        <taxon>Bacteria</taxon>
        <taxon>Pseudomonadati</taxon>
        <taxon>Pseudomonadota</taxon>
        <taxon>Alphaproteobacteria</taxon>
        <taxon>Sphingomonadales</taxon>
        <taxon>Sphingomonadaceae</taxon>
        <taxon>Sphingobium</taxon>
    </lineage>
</organism>
<dbReference type="Proteomes" id="UP000015525">
    <property type="component" value="Unassembled WGS sequence"/>
</dbReference>
<name>T0ICT6_9SPHN</name>
<comment type="caution">
    <text evidence="1">The sequence shown here is derived from an EMBL/GenBank/DDBJ whole genome shotgun (WGS) entry which is preliminary data.</text>
</comment>
<keyword evidence="2" id="KW-1185">Reference proteome</keyword>
<proteinExistence type="predicted"/>